<reference evidence="1 2" key="1">
    <citation type="submission" date="2018-05" db="EMBL/GenBank/DDBJ databases">
        <title>Leucothrix arctica sp. nov., isolated from Arctic seawater.</title>
        <authorList>
            <person name="Choi A."/>
            <person name="Baek K."/>
        </authorList>
    </citation>
    <scope>NUCLEOTIDE SEQUENCE [LARGE SCALE GENOMIC DNA]</scope>
    <source>
        <strain evidence="1 2">JCM 18388</strain>
    </source>
</reference>
<gene>
    <name evidence="1" type="ORF">DKW60_20410</name>
</gene>
<evidence type="ECO:0000313" key="2">
    <source>
        <dbReference type="Proteomes" id="UP000245539"/>
    </source>
</evidence>
<evidence type="ECO:0000313" key="1">
    <source>
        <dbReference type="EMBL" id="PWQ92552.1"/>
    </source>
</evidence>
<dbReference type="OrthoDB" id="5625305at2"/>
<keyword evidence="2" id="KW-1185">Reference proteome</keyword>
<dbReference type="InterPro" id="IPR019600">
    <property type="entry name" value="Hemin_uptake_protein_HemP"/>
</dbReference>
<dbReference type="EMBL" id="QGKM01000083">
    <property type="protein sequence ID" value="PWQ92552.1"/>
    <property type="molecule type" value="Genomic_DNA"/>
</dbReference>
<name>A0A317C8U4_9GAMM</name>
<protein>
    <submittedName>
        <fullName evidence="1">Hemin uptake protein HemP</fullName>
    </submittedName>
</protein>
<proteinExistence type="predicted"/>
<dbReference type="Pfam" id="PF10636">
    <property type="entry name" value="hemP"/>
    <property type="match status" value="1"/>
</dbReference>
<dbReference type="AlphaFoldDB" id="A0A317C8U4"/>
<dbReference type="Gene3D" id="2.10.70.10">
    <property type="entry name" value="Complement Module, domain 1"/>
    <property type="match status" value="1"/>
</dbReference>
<accession>A0A317C8U4</accession>
<sequence length="70" mass="7745">MRTLPINTKSNTEMTESQLPFIDLKTIMANGKRVILKHGEKPYLLSITRRGKLILTAADDCKGSTPSQAT</sequence>
<comment type="caution">
    <text evidence="1">The sequence shown here is derived from an EMBL/GenBank/DDBJ whole genome shotgun (WGS) entry which is preliminary data.</text>
</comment>
<organism evidence="1 2">
    <name type="scientific">Leucothrix pacifica</name>
    <dbReference type="NCBI Taxonomy" id="1247513"/>
    <lineage>
        <taxon>Bacteria</taxon>
        <taxon>Pseudomonadati</taxon>
        <taxon>Pseudomonadota</taxon>
        <taxon>Gammaproteobacteria</taxon>
        <taxon>Thiotrichales</taxon>
        <taxon>Thiotrichaceae</taxon>
        <taxon>Leucothrix</taxon>
    </lineage>
</organism>
<dbReference type="Proteomes" id="UP000245539">
    <property type="component" value="Unassembled WGS sequence"/>
</dbReference>